<reference evidence="2" key="1">
    <citation type="submission" date="2013-11" db="EMBL/GenBank/DDBJ databases">
        <authorList>
            <person name="Sternberg P."/>
            <person name="Dillman A."/>
            <person name="Macchietto M."/>
        </authorList>
    </citation>
    <scope>NUCLEOTIDE SEQUENCE</scope>
    <source>
        <strain evidence="2">ALL</strain>
    </source>
</reference>
<organism evidence="2">
    <name type="scientific">Steinernema carpocapsae</name>
    <name type="common">Entomopathogenic nematode</name>
    <dbReference type="NCBI Taxonomy" id="34508"/>
    <lineage>
        <taxon>Eukaryota</taxon>
        <taxon>Metazoa</taxon>
        <taxon>Ecdysozoa</taxon>
        <taxon>Nematoda</taxon>
        <taxon>Chromadorea</taxon>
        <taxon>Rhabditida</taxon>
        <taxon>Tylenchina</taxon>
        <taxon>Panagrolaimomorpha</taxon>
        <taxon>Strongyloidoidea</taxon>
        <taxon>Steinernematidae</taxon>
        <taxon>Steinernema</taxon>
    </lineage>
</organism>
<reference evidence="2" key="2">
    <citation type="journal article" date="2015" name="Genome Biol.">
        <title>Comparative genomics of Steinernema reveals deeply conserved gene regulatory networks.</title>
        <authorList>
            <person name="Dillman A.R."/>
            <person name="Macchietto M."/>
            <person name="Porter C.F."/>
            <person name="Rogers A."/>
            <person name="Williams B."/>
            <person name="Antoshechkin I."/>
            <person name="Lee M.M."/>
            <person name="Goodwin Z."/>
            <person name="Lu X."/>
            <person name="Lewis E.E."/>
            <person name="Goodrich-Blair H."/>
            <person name="Stock S.P."/>
            <person name="Adams B.J."/>
            <person name="Sternberg P.W."/>
            <person name="Mortazavi A."/>
        </authorList>
    </citation>
    <scope>NUCLEOTIDE SEQUENCE [LARGE SCALE GENOMIC DNA]</scope>
    <source>
        <strain evidence="2">ALL</strain>
    </source>
</reference>
<comment type="caution">
    <text evidence="2">The sequence shown here is derived from an EMBL/GenBank/DDBJ whole genome shotgun (WGS) entry which is preliminary data.</text>
</comment>
<proteinExistence type="predicted"/>
<feature type="transmembrane region" description="Helical" evidence="1">
    <location>
        <begin position="117"/>
        <end position="140"/>
    </location>
</feature>
<reference evidence="2" key="3">
    <citation type="journal article" date="2019" name="G3 (Bethesda)">
        <title>Hybrid Assembly of the Genome of the Entomopathogenic Nematode Steinernema carpocapsae Identifies the X-Chromosome.</title>
        <authorList>
            <person name="Serra L."/>
            <person name="Macchietto M."/>
            <person name="Macias-Munoz A."/>
            <person name="McGill C.J."/>
            <person name="Rodriguez I.M."/>
            <person name="Rodriguez B."/>
            <person name="Murad R."/>
            <person name="Mortazavi A."/>
        </authorList>
    </citation>
    <scope>NUCLEOTIDE SEQUENCE</scope>
    <source>
        <strain evidence="2">ALL</strain>
    </source>
</reference>
<evidence type="ECO:0000313" key="2">
    <source>
        <dbReference type="EMBL" id="TKR81490.1"/>
    </source>
</evidence>
<evidence type="ECO:0008006" key="3">
    <source>
        <dbReference type="Google" id="ProtNLM"/>
    </source>
</evidence>
<keyword evidence="1" id="KW-0472">Membrane</keyword>
<protein>
    <recommendedName>
        <fullName evidence="3">Transmembrane protein</fullName>
    </recommendedName>
</protein>
<keyword evidence="1" id="KW-0812">Transmembrane</keyword>
<sequence length="155" mass="16835">MSDSSLRASRSFVSLRSAKAVAMLRSEVGVLAIFFVVCLLSSSPANADVVQLLGDSVPSNFPKDVFLVLLPGEQILPIKQSSCADIKMEEKPTPKDAEKLPFTICKPKPASPKVIEGVFFVLGGLFYGIGVVLLFTGFWARKRLEILKEAKAKSF</sequence>
<name>A0A4U5NFQ6_STECR</name>
<dbReference type="EMBL" id="AZBU02000004">
    <property type="protein sequence ID" value="TKR81490.1"/>
    <property type="molecule type" value="Genomic_DNA"/>
</dbReference>
<accession>A0A4U5NFQ6</accession>
<evidence type="ECO:0000256" key="1">
    <source>
        <dbReference type="SAM" id="Phobius"/>
    </source>
</evidence>
<dbReference type="AlphaFoldDB" id="A0A4U5NFQ6"/>
<keyword evidence="1" id="KW-1133">Transmembrane helix</keyword>
<gene>
    <name evidence="2" type="ORF">L596_015352</name>
</gene>